<reference evidence="2" key="1">
    <citation type="submission" date="2023-07" db="EMBL/GenBank/DDBJ databases">
        <title>Chromosome-level Genome Assembly of Striped Snakehead (Channa striata).</title>
        <authorList>
            <person name="Liu H."/>
        </authorList>
    </citation>
    <scope>NUCLEOTIDE SEQUENCE</scope>
    <source>
        <strain evidence="2">Gz</strain>
        <tissue evidence="2">Muscle</tissue>
    </source>
</reference>
<gene>
    <name evidence="2" type="ORF">Q5P01_001012</name>
</gene>
<organism evidence="2 3">
    <name type="scientific">Channa striata</name>
    <name type="common">Snakehead murrel</name>
    <name type="synonym">Ophicephalus striatus</name>
    <dbReference type="NCBI Taxonomy" id="64152"/>
    <lineage>
        <taxon>Eukaryota</taxon>
        <taxon>Metazoa</taxon>
        <taxon>Chordata</taxon>
        <taxon>Craniata</taxon>
        <taxon>Vertebrata</taxon>
        <taxon>Euteleostomi</taxon>
        <taxon>Actinopterygii</taxon>
        <taxon>Neopterygii</taxon>
        <taxon>Teleostei</taxon>
        <taxon>Neoteleostei</taxon>
        <taxon>Acanthomorphata</taxon>
        <taxon>Anabantaria</taxon>
        <taxon>Anabantiformes</taxon>
        <taxon>Channoidei</taxon>
        <taxon>Channidae</taxon>
        <taxon>Channa</taxon>
    </lineage>
</organism>
<accession>A0AA88ILF0</accession>
<feature type="region of interest" description="Disordered" evidence="1">
    <location>
        <begin position="43"/>
        <end position="67"/>
    </location>
</feature>
<dbReference type="AlphaFoldDB" id="A0AA88ILF0"/>
<evidence type="ECO:0000256" key="1">
    <source>
        <dbReference type="SAM" id="MobiDB-lite"/>
    </source>
</evidence>
<sequence length="283" mass="30563">MRAGDTFLNQHAFFSGGECPYLKANYTAGVSRLRSGSEVRQRARQRQIEASRGFGGRRAPFRRPEADSTTACYLTRGASGRMARLEPSARPKPAREAKSARVVVELSGRRVSSSEPFGAHREDPRPGPASSVEACAFADRTPCSSPWTARSQADLLRCLGVKRRSVLASWSTASGAARKAKNCSSAPLCAPLRRLGEGDALEKIDIAHHYWRTDRALGLYYSSGAGAPPGRKRWRTRGWLVGPAEEPRPFRGTPLVGSITLLFEVELPGRDAAAPSGGSEPTG</sequence>
<keyword evidence="3" id="KW-1185">Reference proteome</keyword>
<protein>
    <submittedName>
        <fullName evidence="2">Uncharacterized protein</fullName>
    </submittedName>
</protein>
<name>A0AA88ILF0_CHASR</name>
<evidence type="ECO:0000313" key="3">
    <source>
        <dbReference type="Proteomes" id="UP001187415"/>
    </source>
</evidence>
<proteinExistence type="predicted"/>
<comment type="caution">
    <text evidence="2">The sequence shown here is derived from an EMBL/GenBank/DDBJ whole genome shotgun (WGS) entry which is preliminary data.</text>
</comment>
<dbReference type="Proteomes" id="UP001187415">
    <property type="component" value="Unassembled WGS sequence"/>
</dbReference>
<evidence type="ECO:0000313" key="2">
    <source>
        <dbReference type="EMBL" id="KAK2814632.1"/>
    </source>
</evidence>
<dbReference type="EMBL" id="JAUPFM010000031">
    <property type="protein sequence ID" value="KAK2814632.1"/>
    <property type="molecule type" value="Genomic_DNA"/>
</dbReference>